<accession>A0A0K2LDN7</accession>
<protein>
    <submittedName>
        <fullName evidence="2">Uncharacterized protein</fullName>
    </submittedName>
</protein>
<feature type="transmembrane region" description="Helical" evidence="1">
    <location>
        <begin position="85"/>
        <end position="103"/>
    </location>
</feature>
<reference evidence="2 3" key="1">
    <citation type="submission" date="2015-08" db="EMBL/GenBank/DDBJ databases">
        <title>Genomic sequence of Lactobacillus heilongjiangensis DSM 28069, isolated from Chinese traditional pickle.</title>
        <authorList>
            <person name="Jiang X."/>
            <person name="Zheng B."/>
            <person name="Cheng H."/>
        </authorList>
    </citation>
    <scope>NUCLEOTIDE SEQUENCE [LARGE SCALE GENOMIC DNA]</scope>
    <source>
        <strain evidence="2 3">DSM 28069</strain>
    </source>
</reference>
<feature type="transmembrane region" description="Helical" evidence="1">
    <location>
        <begin position="55"/>
        <end position="73"/>
    </location>
</feature>
<keyword evidence="1" id="KW-0472">Membrane</keyword>
<dbReference type="RefSeq" id="WP_041500442.1">
    <property type="nucleotide sequence ID" value="NZ_BJDV01000002.1"/>
</dbReference>
<dbReference type="OrthoDB" id="2298129at2"/>
<keyword evidence="3" id="KW-1185">Reference proteome</keyword>
<feature type="transmembrane region" description="Helical" evidence="1">
    <location>
        <begin position="31"/>
        <end position="49"/>
    </location>
</feature>
<proteinExistence type="predicted"/>
<name>A0A0K2LDN7_9LACO</name>
<evidence type="ECO:0000313" key="2">
    <source>
        <dbReference type="EMBL" id="ALB29414.1"/>
    </source>
</evidence>
<dbReference type="EMBL" id="CP012559">
    <property type="protein sequence ID" value="ALB29414.1"/>
    <property type="molecule type" value="Genomic_DNA"/>
</dbReference>
<feature type="transmembrane region" description="Helical" evidence="1">
    <location>
        <begin position="109"/>
        <end position="125"/>
    </location>
</feature>
<dbReference type="KEGG" id="lhi:JP39_08635"/>
<dbReference type="AlphaFoldDB" id="A0A0K2LDN7"/>
<dbReference type="Proteomes" id="UP000061546">
    <property type="component" value="Chromosome"/>
</dbReference>
<evidence type="ECO:0000313" key="3">
    <source>
        <dbReference type="Proteomes" id="UP000061546"/>
    </source>
</evidence>
<keyword evidence="1" id="KW-1133">Transmembrane helix</keyword>
<evidence type="ECO:0000256" key="1">
    <source>
        <dbReference type="SAM" id="Phobius"/>
    </source>
</evidence>
<gene>
    <name evidence="2" type="ORF">JP39_08635</name>
</gene>
<organism evidence="2 3">
    <name type="scientific">Companilactobacillus heilongjiangensis</name>
    <dbReference type="NCBI Taxonomy" id="1074467"/>
    <lineage>
        <taxon>Bacteria</taxon>
        <taxon>Bacillati</taxon>
        <taxon>Bacillota</taxon>
        <taxon>Bacilli</taxon>
        <taxon>Lactobacillales</taxon>
        <taxon>Lactobacillaceae</taxon>
        <taxon>Companilactobacillus</taxon>
    </lineage>
</organism>
<keyword evidence="1" id="KW-0812">Transmembrane</keyword>
<sequence>MNIYNLISNILLLVALMLTSDVRLRERDTKGIVAYALIAFAFLIKLTQAWSTMGYNVWLILFLVILIRTNNLVQQMVTDFREELGFWPFLAAMLVGLVGFNMLYDMVRLLLPMAVVILLILLVSNRKSSQR</sequence>